<dbReference type="PANTHER" id="PTHR36115:SF10">
    <property type="entry name" value="RDD DOMAIN-CONTAINING PROTEIN"/>
    <property type="match status" value="1"/>
</dbReference>
<evidence type="ECO:0000256" key="2">
    <source>
        <dbReference type="ARBA" id="ARBA00022475"/>
    </source>
</evidence>
<evidence type="ECO:0000259" key="7">
    <source>
        <dbReference type="Pfam" id="PF06271"/>
    </source>
</evidence>
<keyword evidence="3 6" id="KW-0812">Transmembrane</keyword>
<dbReference type="Proteomes" id="UP000004931">
    <property type="component" value="Unassembled WGS sequence"/>
</dbReference>
<sequence length="162" mass="18535">MFAIMINHPATLPTAGLLRRLAAIVYDSMLVFGVLFTATIPAVFFRPEQIEPIANEQIVTALPLVADGLPFQLYLLFVYVTFFCWFWTKRGQTLGMQAWRLQLVDMDGKGPTIRQCITRLLAALLSTLCFGAGYWWILINKDRLSWHDKLSKTRMVLLPKKK</sequence>
<gene>
    <name evidence="8" type="ORF">GP2143_08119</name>
</gene>
<protein>
    <recommendedName>
        <fullName evidence="7">RDD domain-containing protein</fullName>
    </recommendedName>
</protein>
<feature type="transmembrane region" description="Helical" evidence="6">
    <location>
        <begin position="71"/>
        <end position="88"/>
    </location>
</feature>
<keyword evidence="9" id="KW-1185">Reference proteome</keyword>
<evidence type="ECO:0000256" key="3">
    <source>
        <dbReference type="ARBA" id="ARBA00022692"/>
    </source>
</evidence>
<dbReference type="InterPro" id="IPR010432">
    <property type="entry name" value="RDD"/>
</dbReference>
<evidence type="ECO:0000256" key="1">
    <source>
        <dbReference type="ARBA" id="ARBA00004651"/>
    </source>
</evidence>
<reference evidence="8 9" key="1">
    <citation type="journal article" date="2010" name="J. Bacteriol.">
        <title>Genome sequence of the oligotrophic marine Gammaproteobacterium HTCC2143, isolated from the Oregon Coast.</title>
        <authorList>
            <person name="Oh H.M."/>
            <person name="Kang I."/>
            <person name="Ferriera S."/>
            <person name="Giovannoni S.J."/>
            <person name="Cho J.C."/>
        </authorList>
    </citation>
    <scope>NUCLEOTIDE SEQUENCE [LARGE SCALE GENOMIC DNA]</scope>
    <source>
        <strain evidence="8 9">HTCC2143</strain>
    </source>
</reference>
<accession>A0YCI1</accession>
<evidence type="ECO:0000256" key="5">
    <source>
        <dbReference type="ARBA" id="ARBA00023136"/>
    </source>
</evidence>
<dbReference type="EMBL" id="AAVT01000003">
    <property type="protein sequence ID" value="EAW31500.1"/>
    <property type="molecule type" value="Genomic_DNA"/>
</dbReference>
<dbReference type="GO" id="GO:0005886">
    <property type="term" value="C:plasma membrane"/>
    <property type="evidence" value="ECO:0007669"/>
    <property type="project" value="UniProtKB-SubCell"/>
</dbReference>
<keyword evidence="5 6" id="KW-0472">Membrane</keyword>
<keyword evidence="2" id="KW-1003">Cell membrane</keyword>
<keyword evidence="4 6" id="KW-1133">Transmembrane helix</keyword>
<dbReference type="STRING" id="247633.GP2143_08119"/>
<dbReference type="AlphaFoldDB" id="A0YCI1"/>
<evidence type="ECO:0000313" key="8">
    <source>
        <dbReference type="EMBL" id="EAW31500.1"/>
    </source>
</evidence>
<dbReference type="InterPro" id="IPR051791">
    <property type="entry name" value="Pra-immunoreactive"/>
</dbReference>
<comment type="subcellular location">
    <subcellularLocation>
        <location evidence="1">Cell membrane</location>
        <topology evidence="1">Multi-pass membrane protein</topology>
    </subcellularLocation>
</comment>
<dbReference type="Pfam" id="PF06271">
    <property type="entry name" value="RDD"/>
    <property type="match status" value="1"/>
</dbReference>
<comment type="caution">
    <text evidence="8">The sequence shown here is derived from an EMBL/GenBank/DDBJ whole genome shotgun (WGS) entry which is preliminary data.</text>
</comment>
<evidence type="ECO:0000313" key="9">
    <source>
        <dbReference type="Proteomes" id="UP000004931"/>
    </source>
</evidence>
<feature type="domain" description="RDD" evidence="7">
    <location>
        <begin position="14"/>
        <end position="151"/>
    </location>
</feature>
<dbReference type="eggNOG" id="COG1714">
    <property type="taxonomic scope" value="Bacteria"/>
</dbReference>
<name>A0YCI1_9GAMM</name>
<evidence type="ECO:0000256" key="4">
    <source>
        <dbReference type="ARBA" id="ARBA00022989"/>
    </source>
</evidence>
<dbReference type="PANTHER" id="PTHR36115">
    <property type="entry name" value="PROLINE-RICH ANTIGEN HOMOLOG-RELATED"/>
    <property type="match status" value="1"/>
</dbReference>
<organism evidence="8 9">
    <name type="scientific">marine gamma proteobacterium HTCC2143</name>
    <dbReference type="NCBI Taxonomy" id="247633"/>
    <lineage>
        <taxon>Bacteria</taxon>
        <taxon>Pseudomonadati</taxon>
        <taxon>Pseudomonadota</taxon>
        <taxon>Gammaproteobacteria</taxon>
        <taxon>Cellvibrionales</taxon>
        <taxon>Spongiibacteraceae</taxon>
        <taxon>BD1-7 clade</taxon>
    </lineage>
</organism>
<evidence type="ECO:0000256" key="6">
    <source>
        <dbReference type="SAM" id="Phobius"/>
    </source>
</evidence>
<feature type="transmembrane region" description="Helical" evidence="6">
    <location>
        <begin position="21"/>
        <end position="45"/>
    </location>
</feature>
<feature type="transmembrane region" description="Helical" evidence="6">
    <location>
        <begin position="116"/>
        <end position="137"/>
    </location>
</feature>
<proteinExistence type="predicted"/>